<evidence type="ECO:0000313" key="3">
    <source>
        <dbReference type="Proteomes" id="UP000245890"/>
    </source>
</evidence>
<feature type="compositionally biased region" description="Polar residues" evidence="1">
    <location>
        <begin position="135"/>
        <end position="151"/>
    </location>
</feature>
<gene>
    <name evidence="2" type="ORF">DD559_07480</name>
</gene>
<proteinExistence type="predicted"/>
<reference evidence="2 3" key="1">
    <citation type="submission" date="2018-05" db="EMBL/GenBank/DDBJ databases">
        <title>Description of Sphingomonas pokkalii sp nov, isolated from the rhizosphere of saline tolerant pokkali rice and its draft genome analysis.</title>
        <authorList>
            <person name="Menon R."/>
            <person name="Kumari S."/>
            <person name="Rameshkumar N."/>
        </authorList>
    </citation>
    <scope>NUCLEOTIDE SEQUENCE [LARGE SCALE GENOMIC DNA]</scope>
    <source>
        <strain evidence="2 3">L3B27</strain>
    </source>
</reference>
<comment type="caution">
    <text evidence="2">The sequence shown here is derived from an EMBL/GenBank/DDBJ whole genome shotgun (WGS) entry which is preliminary data.</text>
</comment>
<feature type="region of interest" description="Disordered" evidence="1">
    <location>
        <begin position="132"/>
        <end position="151"/>
    </location>
</feature>
<evidence type="ECO:0000256" key="1">
    <source>
        <dbReference type="SAM" id="MobiDB-lite"/>
    </source>
</evidence>
<dbReference type="EMBL" id="QENQ01000001">
    <property type="protein sequence ID" value="PVX29190.1"/>
    <property type="molecule type" value="Genomic_DNA"/>
</dbReference>
<sequence>MKRHTFAARCNVRDYSKGDAMIAVSAPIESQIGTDEIRQIQLLAVLLSALPPKGTLCELLDTASAAEAHSTIMLRMESRLFDCPFTDTALFLTVADPEFRRDTDDRWAFGCSIRSDWRQRLAIARTAAPPPRLSVATSTRSTTGETINDVA</sequence>
<name>A0A2U0SCZ2_9SPHN</name>
<accession>A0A2U0SCZ2</accession>
<dbReference type="Proteomes" id="UP000245890">
    <property type="component" value="Unassembled WGS sequence"/>
</dbReference>
<protein>
    <submittedName>
        <fullName evidence="2">Uncharacterized protein</fullName>
    </submittedName>
</protein>
<evidence type="ECO:0000313" key="2">
    <source>
        <dbReference type="EMBL" id="PVX29190.1"/>
    </source>
</evidence>
<organism evidence="2 3">
    <name type="scientific">Sphingomonas pokkalii</name>
    <dbReference type="NCBI Taxonomy" id="2175090"/>
    <lineage>
        <taxon>Bacteria</taxon>
        <taxon>Pseudomonadati</taxon>
        <taxon>Pseudomonadota</taxon>
        <taxon>Alphaproteobacteria</taxon>
        <taxon>Sphingomonadales</taxon>
        <taxon>Sphingomonadaceae</taxon>
        <taxon>Sphingomonas</taxon>
    </lineage>
</organism>
<dbReference type="AlphaFoldDB" id="A0A2U0SCZ2"/>
<keyword evidence="3" id="KW-1185">Reference proteome</keyword>